<gene>
    <name evidence="1" type="ORF">AYBTSS11_LOCUS27782</name>
</gene>
<dbReference type="AlphaFoldDB" id="A0AA86SZB9"/>
<keyword evidence="2" id="KW-1185">Reference proteome</keyword>
<dbReference type="Gramene" id="rna-AYBTSS11_LOCUS27782">
    <property type="protein sequence ID" value="CAJ1975656.1"/>
    <property type="gene ID" value="gene-AYBTSS11_LOCUS27782"/>
</dbReference>
<dbReference type="Proteomes" id="UP001189624">
    <property type="component" value="Chromosome 9"/>
</dbReference>
<reference evidence="1" key="1">
    <citation type="submission" date="2023-10" db="EMBL/GenBank/DDBJ databases">
        <authorList>
            <person name="Domelevo Entfellner J.-B."/>
        </authorList>
    </citation>
    <scope>NUCLEOTIDE SEQUENCE</scope>
</reference>
<evidence type="ECO:0000313" key="2">
    <source>
        <dbReference type="Proteomes" id="UP001189624"/>
    </source>
</evidence>
<accession>A0AA86SZB9</accession>
<organism evidence="1 2">
    <name type="scientific">Sphenostylis stenocarpa</name>
    <dbReference type="NCBI Taxonomy" id="92480"/>
    <lineage>
        <taxon>Eukaryota</taxon>
        <taxon>Viridiplantae</taxon>
        <taxon>Streptophyta</taxon>
        <taxon>Embryophyta</taxon>
        <taxon>Tracheophyta</taxon>
        <taxon>Spermatophyta</taxon>
        <taxon>Magnoliopsida</taxon>
        <taxon>eudicotyledons</taxon>
        <taxon>Gunneridae</taxon>
        <taxon>Pentapetalae</taxon>
        <taxon>rosids</taxon>
        <taxon>fabids</taxon>
        <taxon>Fabales</taxon>
        <taxon>Fabaceae</taxon>
        <taxon>Papilionoideae</taxon>
        <taxon>50 kb inversion clade</taxon>
        <taxon>NPAAA clade</taxon>
        <taxon>indigoferoid/millettioid clade</taxon>
        <taxon>Phaseoleae</taxon>
        <taxon>Sphenostylis</taxon>
    </lineage>
</organism>
<protein>
    <submittedName>
        <fullName evidence="1">Uncharacterized protein</fullName>
    </submittedName>
</protein>
<evidence type="ECO:0000313" key="1">
    <source>
        <dbReference type="EMBL" id="CAJ1975656.1"/>
    </source>
</evidence>
<sequence>MRGLRVLSIVKALGGAVRGRKGGLQRWSMPRLDGEGLDEVMKRYVVRLTGMERLMAKFGEKEMKFYLARFVDRMRLLGKISFELPLSIGSITAALLMEEELEALRLNIGLPGTVTVGAFLVRNSFDSERRTRATPFAGERVISYVHKGVGLSRRRRSELSFLWVMVKVMEESVVDEGLGIRVEVAGERE</sequence>
<name>A0AA86SZB9_9FABA</name>
<proteinExistence type="predicted"/>
<dbReference type="EMBL" id="OY731406">
    <property type="protein sequence ID" value="CAJ1975656.1"/>
    <property type="molecule type" value="Genomic_DNA"/>
</dbReference>